<keyword evidence="2" id="KW-0229">DNA integration</keyword>
<dbReference type="InterPro" id="IPR011010">
    <property type="entry name" value="DNA_brk_join_enz"/>
</dbReference>
<dbReference type="RefSeq" id="WP_087647698.1">
    <property type="nucleotide sequence ID" value="NZ_FCON02000086.1"/>
</dbReference>
<dbReference type="InterPro" id="IPR010998">
    <property type="entry name" value="Integrase_recombinase_N"/>
</dbReference>
<dbReference type="InterPro" id="IPR025166">
    <property type="entry name" value="Integrase_DNA_bind_dom"/>
</dbReference>
<dbReference type="Pfam" id="PF13356">
    <property type="entry name" value="Arm-DNA-bind_3"/>
    <property type="match status" value="1"/>
</dbReference>
<dbReference type="InterPro" id="IPR013762">
    <property type="entry name" value="Integrase-like_cat_sf"/>
</dbReference>
<dbReference type="CDD" id="cd00801">
    <property type="entry name" value="INT_P4_C"/>
    <property type="match status" value="1"/>
</dbReference>
<keyword evidence="4" id="KW-0233">DNA recombination</keyword>
<dbReference type="SUPFAM" id="SSF56349">
    <property type="entry name" value="DNA breaking-rejoining enzymes"/>
    <property type="match status" value="1"/>
</dbReference>
<comment type="caution">
    <text evidence="6">The sequence shown here is derived from an EMBL/GenBank/DDBJ whole genome shotgun (WGS) entry which is preliminary data.</text>
</comment>
<dbReference type="GO" id="GO:0006310">
    <property type="term" value="P:DNA recombination"/>
    <property type="evidence" value="ECO:0007669"/>
    <property type="project" value="UniProtKB-KW"/>
</dbReference>
<accession>A0A158KH00</accession>
<evidence type="ECO:0000256" key="2">
    <source>
        <dbReference type="ARBA" id="ARBA00022908"/>
    </source>
</evidence>
<dbReference type="Gene3D" id="3.30.160.390">
    <property type="entry name" value="Integrase, DNA-binding domain"/>
    <property type="match status" value="1"/>
</dbReference>
<dbReference type="PROSITE" id="PS51898">
    <property type="entry name" value="TYR_RECOMBINASE"/>
    <property type="match status" value="1"/>
</dbReference>
<gene>
    <name evidence="6" type="ORF">AWB68_05696</name>
</gene>
<dbReference type="PANTHER" id="PTHR30629">
    <property type="entry name" value="PROPHAGE INTEGRASE"/>
    <property type="match status" value="1"/>
</dbReference>
<organism evidence="6 7">
    <name type="scientific">Caballeronia choica</name>
    <dbReference type="NCBI Taxonomy" id="326476"/>
    <lineage>
        <taxon>Bacteria</taxon>
        <taxon>Pseudomonadati</taxon>
        <taxon>Pseudomonadota</taxon>
        <taxon>Betaproteobacteria</taxon>
        <taxon>Burkholderiales</taxon>
        <taxon>Burkholderiaceae</taxon>
        <taxon>Caballeronia</taxon>
    </lineage>
</organism>
<dbReference type="InterPro" id="IPR002104">
    <property type="entry name" value="Integrase_catalytic"/>
</dbReference>
<evidence type="ECO:0000259" key="5">
    <source>
        <dbReference type="PROSITE" id="PS51898"/>
    </source>
</evidence>
<evidence type="ECO:0000256" key="1">
    <source>
        <dbReference type="ARBA" id="ARBA00008857"/>
    </source>
</evidence>
<dbReference type="EMBL" id="FCON02000086">
    <property type="protein sequence ID" value="SAL79711.1"/>
    <property type="molecule type" value="Genomic_DNA"/>
</dbReference>
<dbReference type="Gene3D" id="1.10.150.130">
    <property type="match status" value="1"/>
</dbReference>
<protein>
    <submittedName>
        <fullName evidence="6">Phage integrase family protein</fullName>
    </submittedName>
</protein>
<reference evidence="6" key="1">
    <citation type="submission" date="2016-01" db="EMBL/GenBank/DDBJ databases">
        <authorList>
            <person name="Peeters C."/>
        </authorList>
    </citation>
    <scope>NUCLEOTIDE SEQUENCE [LARGE SCALE GENOMIC DNA]</scope>
    <source>
        <strain evidence="6">LMG 22940</strain>
    </source>
</reference>
<sequence>MALTEFELKALTGNEKKRWLSDGHSLMGRMRVTKKGITVSFELRYKTERGTTTSLSCGSWPKVSLADIRKRSRELRKLIQSGTTPRQQRADAALRRQAERAEDQRILAEDAARLERDRLASMTVRDLYDAWLPTVSVKRGKFGRKDGGAEIKRTFEKFMLPCIGSTPLANVYASNVTPILTGISDAGKNRQATALLTDLQQMFRWGDSNQPFKRLLVECDVLAIKPGRVVSGSYDPSRDNERTRVLSEAEIRRVAQLLPSSGLSKAIQAALWVMLSCGTRVGETVAARWEHVDLENGTWSIPADHAKSATALAVQFSNFSLAQFAALRAAGEALPADKRSEWVFPSRIDRNRPLDNQTIGKALADRQRAAGESIKGRTSASTALVLADGQWKCHDLRRTAATLMQSLGVAESIVHRCLNHARSEKLDRVYLQHDYSPEMRAAWALLGERLELLVRQDAPNVVTLRSA</sequence>
<dbReference type="InterPro" id="IPR038488">
    <property type="entry name" value="Integrase_DNA-bd_sf"/>
</dbReference>
<dbReference type="OrthoDB" id="9775880at2"/>
<dbReference type="InterPro" id="IPR050808">
    <property type="entry name" value="Phage_Integrase"/>
</dbReference>
<dbReference type="AlphaFoldDB" id="A0A158KH00"/>
<name>A0A158KH00_9BURK</name>
<dbReference type="PANTHER" id="PTHR30629:SF2">
    <property type="entry name" value="PROPHAGE INTEGRASE INTS-RELATED"/>
    <property type="match status" value="1"/>
</dbReference>
<evidence type="ECO:0000313" key="6">
    <source>
        <dbReference type="EMBL" id="SAL79711.1"/>
    </source>
</evidence>
<evidence type="ECO:0000256" key="4">
    <source>
        <dbReference type="ARBA" id="ARBA00023172"/>
    </source>
</evidence>
<dbReference type="Gene3D" id="1.10.443.10">
    <property type="entry name" value="Intergrase catalytic core"/>
    <property type="match status" value="1"/>
</dbReference>
<dbReference type="GO" id="GO:0003677">
    <property type="term" value="F:DNA binding"/>
    <property type="evidence" value="ECO:0007669"/>
    <property type="project" value="UniProtKB-KW"/>
</dbReference>
<evidence type="ECO:0000313" key="7">
    <source>
        <dbReference type="Proteomes" id="UP000054770"/>
    </source>
</evidence>
<dbReference type="GO" id="GO:0015074">
    <property type="term" value="P:DNA integration"/>
    <property type="evidence" value="ECO:0007669"/>
    <property type="project" value="UniProtKB-KW"/>
</dbReference>
<dbReference type="Pfam" id="PF00589">
    <property type="entry name" value="Phage_integrase"/>
    <property type="match status" value="1"/>
</dbReference>
<feature type="domain" description="Tyr recombinase" evidence="5">
    <location>
        <begin position="241"/>
        <end position="444"/>
    </location>
</feature>
<keyword evidence="7" id="KW-1185">Reference proteome</keyword>
<comment type="similarity">
    <text evidence="1">Belongs to the 'phage' integrase family.</text>
</comment>
<proteinExistence type="inferred from homology"/>
<evidence type="ECO:0000256" key="3">
    <source>
        <dbReference type="ARBA" id="ARBA00023125"/>
    </source>
</evidence>
<keyword evidence="3" id="KW-0238">DNA-binding</keyword>
<dbReference type="Proteomes" id="UP000054770">
    <property type="component" value="Unassembled WGS sequence"/>
</dbReference>